<feature type="region of interest" description="Disordered" evidence="1">
    <location>
        <begin position="153"/>
        <end position="178"/>
    </location>
</feature>
<feature type="signal peptide" evidence="2">
    <location>
        <begin position="1"/>
        <end position="18"/>
    </location>
</feature>
<proteinExistence type="predicted"/>
<protein>
    <recommendedName>
        <fullName evidence="7">Secreted protein</fullName>
    </recommendedName>
</protein>
<dbReference type="RefSeq" id="WP_074058676.1">
    <property type="nucleotide sequence ID" value="NZ_CP060399.1"/>
</dbReference>
<dbReference type="Proteomes" id="UP000515406">
    <property type="component" value="Chromosome"/>
</dbReference>
<dbReference type="EMBL" id="JAWMQI010000029">
    <property type="protein sequence ID" value="MDV7248699.1"/>
    <property type="molecule type" value="Genomic_DNA"/>
</dbReference>
<organism evidence="3 5">
    <name type="scientific">Xanthomonas hortorum pv. vitians</name>
    <dbReference type="NCBI Taxonomy" id="83224"/>
    <lineage>
        <taxon>Bacteria</taxon>
        <taxon>Pseudomonadati</taxon>
        <taxon>Pseudomonadota</taxon>
        <taxon>Gammaproteobacteria</taxon>
        <taxon>Lysobacterales</taxon>
        <taxon>Lysobacteraceae</taxon>
        <taxon>Xanthomonas</taxon>
    </lineage>
</organism>
<reference evidence="3 5" key="1">
    <citation type="submission" date="2020-07" db="EMBL/GenBank/DDBJ databases">
        <authorList>
            <person name="Pothier F. J."/>
        </authorList>
    </citation>
    <scope>NUCLEOTIDE SEQUENCE [LARGE SCALE GENOMIC DNA]</scope>
    <source>
        <strain evidence="3 5">CFBP 498</strain>
    </source>
</reference>
<dbReference type="AlphaFoldDB" id="A0A6V7BT56"/>
<dbReference type="GeneID" id="55514162"/>
<reference evidence="4 6" key="2">
    <citation type="submission" date="2023-10" db="EMBL/GenBank/DDBJ databases">
        <title>A new tool for lettuce pathogen research.</title>
        <authorList>
            <person name="Horton K.N."/>
            <person name="Cseke L.J."/>
            <person name="Badiwe M."/>
            <person name="Tesfaye D."/>
            <person name="Klein A."/>
            <person name="Su J."/>
            <person name="Potnis N."/>
            <person name="Gassmann W."/>
        </authorList>
    </citation>
    <scope>NUCLEOTIDE SEQUENCE [LARGE SCALE GENOMIC DNA]</scope>
    <source>
        <strain evidence="4 6">JSKH1901</strain>
    </source>
</reference>
<keyword evidence="5" id="KW-1185">Reference proteome</keyword>
<dbReference type="EMBL" id="LR828257">
    <property type="protein sequence ID" value="CAD0304654.1"/>
    <property type="molecule type" value="Genomic_DNA"/>
</dbReference>
<evidence type="ECO:0000313" key="3">
    <source>
        <dbReference type="EMBL" id="CAD0304657.1"/>
    </source>
</evidence>
<evidence type="ECO:0000256" key="1">
    <source>
        <dbReference type="SAM" id="MobiDB-lite"/>
    </source>
</evidence>
<evidence type="ECO:0000256" key="2">
    <source>
        <dbReference type="SAM" id="SignalP"/>
    </source>
</evidence>
<evidence type="ECO:0000313" key="5">
    <source>
        <dbReference type="Proteomes" id="UP000515406"/>
    </source>
</evidence>
<dbReference type="EMBL" id="LR828257">
    <property type="protein sequence ID" value="CAD0304657.1"/>
    <property type="molecule type" value="Genomic_DNA"/>
</dbReference>
<evidence type="ECO:0000313" key="6">
    <source>
        <dbReference type="Proteomes" id="UP001187425"/>
    </source>
</evidence>
<name>A0A6V7BT56_9XANT</name>
<accession>A0A6V7BT56</accession>
<evidence type="ECO:0008006" key="7">
    <source>
        <dbReference type="Google" id="ProtNLM"/>
    </source>
</evidence>
<feature type="chain" id="PRO_5044655495" description="Secreted protein" evidence="2">
    <location>
        <begin position="19"/>
        <end position="222"/>
    </location>
</feature>
<keyword evidence="2" id="KW-0732">Signal</keyword>
<sequence>MHKAWMLALLGVSPLVHAAPATDDATCRNGLFTSAPVAFSLGKVIPPRLHLLKDTDGCPDTGGAACQGRAYVVKNDIVLTAQRRNAYVCVLYPNKGGGNAGWVAQSSLQMQPSAATPTPQAWNGHWHYGDNTLQLTPNADGSITVNGDAYWPSAYPDPEQTPGGPHTGSVTARGYPEGNRVEVNEDTCKVRLQLLGDMLLADDNLECGGMNVSFGGVYRKKQ</sequence>
<evidence type="ECO:0000313" key="4">
    <source>
        <dbReference type="EMBL" id="MDV7248699.1"/>
    </source>
</evidence>
<dbReference type="Proteomes" id="UP001187425">
    <property type="component" value="Unassembled WGS sequence"/>
</dbReference>
<gene>
    <name evidence="3" type="ORF">CFBP498_05640</name>
    <name evidence="4" type="ORF">R4K57_09815</name>
</gene>